<dbReference type="PANTHER" id="PTHR33909:SF1">
    <property type="entry name" value="SEC TRANSLOCON ACCESSORY COMPLEX SUBUNIT YAJC"/>
    <property type="match status" value="1"/>
</dbReference>
<keyword evidence="8 11" id="KW-1133">Transmembrane helix</keyword>
<dbReference type="Proteomes" id="UP000426027">
    <property type="component" value="Chromosome"/>
</dbReference>
<dbReference type="NCBIfam" id="TIGR00739">
    <property type="entry name" value="yajC"/>
    <property type="match status" value="1"/>
</dbReference>
<evidence type="ECO:0000256" key="10">
    <source>
        <dbReference type="ARBA" id="ARBA00023136"/>
    </source>
</evidence>
<evidence type="ECO:0000256" key="3">
    <source>
        <dbReference type="ARBA" id="ARBA00014962"/>
    </source>
</evidence>
<dbReference type="Pfam" id="PF02699">
    <property type="entry name" value="YajC"/>
    <property type="match status" value="1"/>
</dbReference>
<keyword evidence="4" id="KW-0813">Transport</keyword>
<sequence>MSQFLVLLAAPGGKSSGFEFIFLGMMILVFWLFMIRPQAKKAKEQKKFVENLQKGDKIVTIAGIHGTINKVNEDGTLQLEVSPGSYIKIEKSALSMEWTANVNKQPAPAK</sequence>
<keyword evidence="6 11" id="KW-0812">Transmembrane</keyword>
<dbReference type="PANTHER" id="PTHR33909">
    <property type="entry name" value="SEC TRANSLOCON ACCESSORY COMPLEX SUBUNIT YAJC"/>
    <property type="match status" value="1"/>
</dbReference>
<evidence type="ECO:0000256" key="1">
    <source>
        <dbReference type="ARBA" id="ARBA00004162"/>
    </source>
</evidence>
<reference evidence="12 13" key="1">
    <citation type="submission" date="2019-11" db="EMBL/GenBank/DDBJ databases">
        <authorList>
            <person name="Im W.T."/>
        </authorList>
    </citation>
    <scope>NUCLEOTIDE SEQUENCE [LARGE SCALE GENOMIC DNA]</scope>
    <source>
        <strain evidence="12 13">SB-02</strain>
    </source>
</reference>
<evidence type="ECO:0000256" key="8">
    <source>
        <dbReference type="ARBA" id="ARBA00022989"/>
    </source>
</evidence>
<feature type="transmembrane region" description="Helical" evidence="11">
    <location>
        <begin position="20"/>
        <end position="37"/>
    </location>
</feature>
<evidence type="ECO:0000256" key="6">
    <source>
        <dbReference type="ARBA" id="ARBA00022692"/>
    </source>
</evidence>
<protein>
    <recommendedName>
        <fullName evidence="3">Sec translocon accessory complex subunit YajC</fullName>
    </recommendedName>
</protein>
<keyword evidence="5" id="KW-1003">Cell membrane</keyword>
<evidence type="ECO:0000256" key="7">
    <source>
        <dbReference type="ARBA" id="ARBA00022927"/>
    </source>
</evidence>
<comment type="subcellular location">
    <subcellularLocation>
        <location evidence="1">Cell membrane</location>
        <topology evidence="1">Single-pass membrane protein</topology>
    </subcellularLocation>
</comment>
<dbReference type="PRINTS" id="PR01853">
    <property type="entry name" value="YAJCTRNLCASE"/>
</dbReference>
<accession>A0A6I6GC14</accession>
<dbReference type="AlphaFoldDB" id="A0A6I6GC14"/>
<keyword evidence="10 11" id="KW-0472">Membrane</keyword>
<evidence type="ECO:0000313" key="12">
    <source>
        <dbReference type="EMBL" id="QGW27750.1"/>
    </source>
</evidence>
<comment type="similarity">
    <text evidence="2">Belongs to the YajC family.</text>
</comment>
<dbReference type="RefSeq" id="WP_157477806.1">
    <property type="nucleotide sequence ID" value="NZ_CP046566.1"/>
</dbReference>
<organism evidence="12 13">
    <name type="scientific">Phnomibacter ginsenosidimutans</name>
    <dbReference type="NCBI Taxonomy" id="2676868"/>
    <lineage>
        <taxon>Bacteria</taxon>
        <taxon>Pseudomonadati</taxon>
        <taxon>Bacteroidota</taxon>
        <taxon>Chitinophagia</taxon>
        <taxon>Chitinophagales</taxon>
        <taxon>Chitinophagaceae</taxon>
        <taxon>Phnomibacter</taxon>
    </lineage>
</organism>
<keyword evidence="9" id="KW-0811">Translocation</keyword>
<keyword evidence="7" id="KW-0653">Protein transport</keyword>
<evidence type="ECO:0000256" key="4">
    <source>
        <dbReference type="ARBA" id="ARBA00022448"/>
    </source>
</evidence>
<evidence type="ECO:0000313" key="13">
    <source>
        <dbReference type="Proteomes" id="UP000426027"/>
    </source>
</evidence>
<dbReference type="InterPro" id="IPR003849">
    <property type="entry name" value="Preprotein_translocase_YajC"/>
</dbReference>
<dbReference type="GO" id="GO:0015031">
    <property type="term" value="P:protein transport"/>
    <property type="evidence" value="ECO:0007669"/>
    <property type="project" value="UniProtKB-KW"/>
</dbReference>
<gene>
    <name evidence="12" type="primary">yajC</name>
    <name evidence="12" type="ORF">GLV81_06290</name>
</gene>
<dbReference type="SMART" id="SM01323">
    <property type="entry name" value="YajC"/>
    <property type="match status" value="1"/>
</dbReference>
<evidence type="ECO:0000256" key="2">
    <source>
        <dbReference type="ARBA" id="ARBA00006742"/>
    </source>
</evidence>
<evidence type="ECO:0000256" key="11">
    <source>
        <dbReference type="SAM" id="Phobius"/>
    </source>
</evidence>
<dbReference type="EMBL" id="CP046566">
    <property type="protein sequence ID" value="QGW27750.1"/>
    <property type="molecule type" value="Genomic_DNA"/>
</dbReference>
<name>A0A6I6GC14_9BACT</name>
<keyword evidence="13" id="KW-1185">Reference proteome</keyword>
<dbReference type="GO" id="GO:0005886">
    <property type="term" value="C:plasma membrane"/>
    <property type="evidence" value="ECO:0007669"/>
    <property type="project" value="UniProtKB-SubCell"/>
</dbReference>
<evidence type="ECO:0000256" key="5">
    <source>
        <dbReference type="ARBA" id="ARBA00022475"/>
    </source>
</evidence>
<proteinExistence type="inferred from homology"/>
<evidence type="ECO:0000256" key="9">
    <source>
        <dbReference type="ARBA" id="ARBA00023010"/>
    </source>
</evidence>
<dbReference type="KEGG" id="fls:GLV81_06290"/>